<dbReference type="EMBL" id="QFFI01000006">
    <property type="protein sequence ID" value="PWG64401.1"/>
    <property type="molecule type" value="Genomic_DNA"/>
</dbReference>
<reference evidence="3 4" key="1">
    <citation type="submission" date="2018-05" db="EMBL/GenBank/DDBJ databases">
        <title>Spiribacter halobius sp. nov., a moderately halophilic bacterium isolated from marine solar saltern.</title>
        <authorList>
            <person name="Zheng W.-S."/>
            <person name="Lu D.-C."/>
            <person name="Du Z.-J."/>
        </authorList>
    </citation>
    <scope>NUCLEOTIDE SEQUENCE [LARGE SCALE GENOMIC DNA]</scope>
    <source>
        <strain evidence="3 4">E85</strain>
    </source>
</reference>
<dbReference type="RefSeq" id="WP_109677197.1">
    <property type="nucleotide sequence ID" value="NZ_CP086615.1"/>
</dbReference>
<dbReference type="AlphaFoldDB" id="A0A2U2N592"/>
<dbReference type="GO" id="GO:0008239">
    <property type="term" value="F:dipeptidyl-peptidase activity"/>
    <property type="evidence" value="ECO:0007669"/>
    <property type="project" value="InterPro"/>
</dbReference>
<dbReference type="SUPFAM" id="SSF53474">
    <property type="entry name" value="alpha/beta-Hydrolases"/>
    <property type="match status" value="1"/>
</dbReference>
<comment type="caution">
    <text evidence="3">The sequence shown here is derived from an EMBL/GenBank/DDBJ whole genome shotgun (WGS) entry which is preliminary data.</text>
</comment>
<evidence type="ECO:0000259" key="2">
    <source>
        <dbReference type="SMART" id="SM00939"/>
    </source>
</evidence>
<dbReference type="InterPro" id="IPR013736">
    <property type="entry name" value="Xaa-Pro_dipept_C"/>
</dbReference>
<dbReference type="InterPro" id="IPR050585">
    <property type="entry name" value="Xaa-Pro_dipeptidyl-ppase/CocE"/>
</dbReference>
<name>A0A2U2N592_9GAMM</name>
<evidence type="ECO:0000313" key="4">
    <source>
        <dbReference type="Proteomes" id="UP000245474"/>
    </source>
</evidence>
<keyword evidence="4" id="KW-1185">Reference proteome</keyword>
<protein>
    <submittedName>
        <fullName evidence="3">Peptidase S15</fullName>
    </submittedName>
</protein>
<organism evidence="3 4">
    <name type="scientific">Sediminicurvatus halobius</name>
    <dbReference type="NCBI Taxonomy" id="2182432"/>
    <lineage>
        <taxon>Bacteria</taxon>
        <taxon>Pseudomonadati</taxon>
        <taxon>Pseudomonadota</taxon>
        <taxon>Gammaproteobacteria</taxon>
        <taxon>Chromatiales</taxon>
        <taxon>Ectothiorhodospiraceae</taxon>
        <taxon>Sediminicurvatus</taxon>
    </lineage>
</organism>
<dbReference type="SMART" id="SM00939">
    <property type="entry name" value="PepX_C"/>
    <property type="match status" value="1"/>
</dbReference>
<keyword evidence="1" id="KW-0378">Hydrolase</keyword>
<dbReference type="InterPro" id="IPR008979">
    <property type="entry name" value="Galactose-bd-like_sf"/>
</dbReference>
<dbReference type="PANTHER" id="PTHR43056">
    <property type="entry name" value="PEPTIDASE S9 PROLYL OLIGOPEPTIDASE"/>
    <property type="match status" value="1"/>
</dbReference>
<dbReference type="Pfam" id="PF08530">
    <property type="entry name" value="PepX_C"/>
    <property type="match status" value="1"/>
</dbReference>
<dbReference type="Pfam" id="PF02129">
    <property type="entry name" value="Peptidase_S15"/>
    <property type="match status" value="1"/>
</dbReference>
<dbReference type="PANTHER" id="PTHR43056:SF10">
    <property type="entry name" value="COCE_NOND FAMILY, PUTATIVE (AFU_ORTHOLOGUE AFUA_7G00600)-RELATED"/>
    <property type="match status" value="1"/>
</dbReference>
<evidence type="ECO:0000256" key="1">
    <source>
        <dbReference type="ARBA" id="ARBA00022801"/>
    </source>
</evidence>
<dbReference type="Gene3D" id="1.10.3020.10">
    <property type="entry name" value="alpha-amino acid ester hydrolase ( Helical cap domain)"/>
    <property type="match status" value="1"/>
</dbReference>
<sequence>MKVVRSFPEGVDVIENVWIPMRDGVRLAARLWLPAGAENAPVPAVLEYMPYRKRDFTRLRDEPLHHYFAGHGYAGIRLDVRGTGDSEGILRDEYLAQEQDDAVDAIDWITRQPWCDGSVGMIGLSWSGFNSLQVAARRPPALKAIITMCSTDDRYADDAHYKGGCLLNENLAWGSAFFSLNACPPDPEVMGKGWRELWQQRLEHNRLFPALWMRHPHRDEYWQHGSVCEDYDAIECAVYAVGGWADGYVNAIPRLMEGLSCPRKALIGPWPHAFPHAAVPGPRIGFFQEAVRWWDYWLKGEDNGIMDEPPFRAWLEEWIAPAPVHDERPGRWVAEEAWPSPRIRPRQWYLNVLSLGERPDAQDAVRVRSPQTCGLRGGDFYGFGAEGDAPLDQRADDGKSLVFDSDPLTETLEILGAPVVHLELSADRPVAHIVVRLNDVAPAGASGRVSYGVLNLTHRNSHEHPEPLQPGERYRVPVQLNDIAYSFACGHTLRVAISTTYWPMIWPAPEPVEITIHTGASRLELPVRPPRPEDAQLRAFEPPERGPEPEHTPLEIVGYQRMVELDLTTDETVYTTFGDGGDFGGAALARIEDIDLTLGYTARKTFRINEHDPLTARAEIEQKTIFRRGDWNVRLEARTAVTSDADNFRVTAILEAWEAGERVFQREWDEQVPRRLL</sequence>
<evidence type="ECO:0000313" key="3">
    <source>
        <dbReference type="EMBL" id="PWG64401.1"/>
    </source>
</evidence>
<dbReference type="InterPro" id="IPR029058">
    <property type="entry name" value="AB_hydrolase_fold"/>
</dbReference>
<dbReference type="Gene3D" id="2.60.120.260">
    <property type="entry name" value="Galactose-binding domain-like"/>
    <property type="match status" value="1"/>
</dbReference>
<dbReference type="Gene3D" id="3.40.50.1820">
    <property type="entry name" value="alpha/beta hydrolase"/>
    <property type="match status" value="1"/>
</dbReference>
<feature type="domain" description="Xaa-Pro dipeptidyl-peptidase C-terminal" evidence="2">
    <location>
        <begin position="291"/>
        <end position="546"/>
    </location>
</feature>
<dbReference type="Proteomes" id="UP000245474">
    <property type="component" value="Unassembled WGS sequence"/>
</dbReference>
<dbReference type="OrthoDB" id="9806163at2"/>
<dbReference type="SUPFAM" id="SSF49785">
    <property type="entry name" value="Galactose-binding domain-like"/>
    <property type="match status" value="1"/>
</dbReference>
<gene>
    <name evidence="3" type="ORF">DEM34_05260</name>
</gene>
<dbReference type="NCBIfam" id="TIGR00976">
    <property type="entry name" value="CocE_NonD"/>
    <property type="match status" value="1"/>
</dbReference>
<dbReference type="InterPro" id="IPR000383">
    <property type="entry name" value="Xaa-Pro-like_dom"/>
</dbReference>
<dbReference type="InterPro" id="IPR005674">
    <property type="entry name" value="CocE/Ser_esterase"/>
</dbReference>
<proteinExistence type="predicted"/>
<accession>A0A2U2N592</accession>